<comment type="caution">
    <text evidence="1">The sequence shown here is derived from an EMBL/GenBank/DDBJ whole genome shotgun (WGS) entry which is preliminary data.</text>
</comment>
<protein>
    <submittedName>
        <fullName evidence="1">Uncharacterized protein</fullName>
    </submittedName>
</protein>
<dbReference type="RefSeq" id="WP_378165228.1">
    <property type="nucleotide sequence ID" value="NZ_JBHSBU010000001.1"/>
</dbReference>
<gene>
    <name evidence="1" type="ORF">ACFOW7_13845</name>
</gene>
<proteinExistence type="predicted"/>
<evidence type="ECO:0000313" key="2">
    <source>
        <dbReference type="Proteomes" id="UP001595791"/>
    </source>
</evidence>
<keyword evidence="2" id="KW-1185">Reference proteome</keyword>
<dbReference type="Proteomes" id="UP001595791">
    <property type="component" value="Unassembled WGS sequence"/>
</dbReference>
<organism evidence="1 2">
    <name type="scientific">Chitinimonas lacunae</name>
    <dbReference type="NCBI Taxonomy" id="1963018"/>
    <lineage>
        <taxon>Bacteria</taxon>
        <taxon>Pseudomonadati</taxon>
        <taxon>Pseudomonadota</taxon>
        <taxon>Betaproteobacteria</taxon>
        <taxon>Neisseriales</taxon>
        <taxon>Chitinibacteraceae</taxon>
        <taxon>Chitinimonas</taxon>
    </lineage>
</organism>
<accession>A0ABV8MUA4</accession>
<dbReference type="EMBL" id="JBHSBU010000001">
    <property type="protein sequence ID" value="MFC4160420.1"/>
    <property type="molecule type" value="Genomic_DNA"/>
</dbReference>
<sequence length="190" mass="21155">MTAQIPDTLTLDGIEYALAGIDGEQPFDPAEFGLNPVGRCTACYRGYVCGYRLHDGTLRLDRLRLTHQAELPPGVRQPPGPPLNGISPKRPPRGMLDFNCQYEGLNLALPFSGGLLLGRDFVPELYVHMGFHPAWKYREVVELHFVDGVLAQREDRSAAMAQFRATLAPGQRIVPSRDFIASAFSREYKI</sequence>
<evidence type="ECO:0000313" key="1">
    <source>
        <dbReference type="EMBL" id="MFC4160420.1"/>
    </source>
</evidence>
<name>A0ABV8MUA4_9NEIS</name>
<reference evidence="2" key="1">
    <citation type="journal article" date="2019" name="Int. J. Syst. Evol. Microbiol.">
        <title>The Global Catalogue of Microorganisms (GCM) 10K type strain sequencing project: providing services to taxonomists for standard genome sequencing and annotation.</title>
        <authorList>
            <consortium name="The Broad Institute Genomics Platform"/>
            <consortium name="The Broad Institute Genome Sequencing Center for Infectious Disease"/>
            <person name="Wu L."/>
            <person name="Ma J."/>
        </authorList>
    </citation>
    <scope>NUCLEOTIDE SEQUENCE [LARGE SCALE GENOMIC DNA]</scope>
    <source>
        <strain evidence="2">LMG 29894</strain>
    </source>
</reference>